<gene>
    <name evidence="2" type="ORF">SAMN04488108_0846</name>
</gene>
<dbReference type="RefSeq" id="WP_073570475.1">
    <property type="nucleotide sequence ID" value="NZ_FRXN01000001.1"/>
</dbReference>
<dbReference type="EMBL" id="FRXN01000001">
    <property type="protein sequence ID" value="SHO60512.1"/>
    <property type="molecule type" value="Genomic_DNA"/>
</dbReference>
<feature type="chain" id="PRO_5009929954" evidence="1">
    <location>
        <begin position="21"/>
        <end position="518"/>
    </location>
</feature>
<dbReference type="AlphaFoldDB" id="A0A1M7Z6Q8"/>
<proteinExistence type="predicted"/>
<reference evidence="3" key="1">
    <citation type="submission" date="2016-12" db="EMBL/GenBank/DDBJ databases">
        <authorList>
            <person name="Varghese N."/>
            <person name="Submissions S."/>
        </authorList>
    </citation>
    <scope>NUCLEOTIDE SEQUENCE [LARGE SCALE GENOMIC DNA]</scope>
    <source>
        <strain evidence="3">DSM 25035</strain>
    </source>
</reference>
<dbReference type="OrthoDB" id="2485468at2"/>
<dbReference type="PANTHER" id="PTHR37841">
    <property type="entry name" value="GLR2918 PROTEIN"/>
    <property type="match status" value="1"/>
</dbReference>
<dbReference type="InterPro" id="IPR032774">
    <property type="entry name" value="WG_beta_rep"/>
</dbReference>
<organism evidence="2 3">
    <name type="scientific">Algoriphagus zhangzhouensis</name>
    <dbReference type="NCBI Taxonomy" id="1073327"/>
    <lineage>
        <taxon>Bacteria</taxon>
        <taxon>Pseudomonadati</taxon>
        <taxon>Bacteroidota</taxon>
        <taxon>Cytophagia</taxon>
        <taxon>Cytophagales</taxon>
        <taxon>Cyclobacteriaceae</taxon>
        <taxon>Algoriphagus</taxon>
    </lineage>
</organism>
<evidence type="ECO:0000313" key="3">
    <source>
        <dbReference type="Proteomes" id="UP000184609"/>
    </source>
</evidence>
<keyword evidence="3" id="KW-1185">Reference proteome</keyword>
<dbReference type="Pfam" id="PF14903">
    <property type="entry name" value="WG_beta_rep"/>
    <property type="match status" value="3"/>
</dbReference>
<name>A0A1M7Z6Q8_9BACT</name>
<accession>A0A1M7Z6Q8</accession>
<dbReference type="STRING" id="1073327.SAMN04488108_0846"/>
<evidence type="ECO:0000256" key="1">
    <source>
        <dbReference type="SAM" id="SignalP"/>
    </source>
</evidence>
<keyword evidence="1" id="KW-0732">Signal</keyword>
<feature type="signal peptide" evidence="1">
    <location>
        <begin position="1"/>
        <end position="20"/>
    </location>
</feature>
<dbReference type="PANTHER" id="PTHR37841:SF1">
    <property type="entry name" value="DUF3298 DOMAIN-CONTAINING PROTEIN"/>
    <property type="match status" value="1"/>
</dbReference>
<protein>
    <submittedName>
        <fullName evidence="2">WG containing repeat-containing protein</fullName>
    </submittedName>
</protein>
<dbReference type="Proteomes" id="UP000184609">
    <property type="component" value="Unassembled WGS sequence"/>
</dbReference>
<sequence length="518" mass="59382">MFRKSPLLVLFFTISSFLQAQTYEVYDYDMNLKTRLVYKSISLLSESVKIGSNEEGLFLLSNDFKPAVNLEGDEIYQFLEPWILVKGPNGIGAFHEYGQKVLDLEYDEIETYFNFLLARKDNEYWIYKRGKGTTTYLGELESAEITNVGQIIAKRNNEYFLPLGENPDETFEYLEGNEGEYILVKTQTGFGLINMEGTIVLEPVISELKHNRGNFYYGFDQDQYLLIEGDPINANIRYNSFHKISFENDLMLEYIYGKLRRVMEEDGILLDTVGMTEVNRMERDLYQIKFRDGKLGLLGKKGWIVKPTDSLEWINNGNEGYFAAKKNGAFGYVNKEGSWLITPTFQEAGPFSEHFASIKSGLYSGLINSNGQMVLSPEWDEIKAFQNGWGVGKKDNKLFLINASGEIKNPEGYNKVCRTESGQFLVESNEKVGLLSSNGDIILNPEYDFLKHERSNWVLAIKDSKSGLIQEDGEVIIPFDYEEIIIDNQNRQILVKSNYEPVLMVEQEPVSKKKKRGH</sequence>
<evidence type="ECO:0000313" key="2">
    <source>
        <dbReference type="EMBL" id="SHO60512.1"/>
    </source>
</evidence>